<dbReference type="RefSeq" id="WP_062181175.1">
    <property type="nucleotide sequence ID" value="NZ_BBXL01000012.1"/>
</dbReference>
<gene>
    <name evidence="2" type="ORF">SAMN05444362_11359</name>
</gene>
<dbReference type="Gene3D" id="3.30.1150.10">
    <property type="match status" value="2"/>
</dbReference>
<dbReference type="InterPro" id="IPR051045">
    <property type="entry name" value="TonB-dependent_transducer"/>
</dbReference>
<dbReference type="Pfam" id="PF03544">
    <property type="entry name" value="TonB_C"/>
    <property type="match status" value="1"/>
</dbReference>
<evidence type="ECO:0000313" key="2">
    <source>
        <dbReference type="EMBL" id="SHF98919.1"/>
    </source>
</evidence>
<proteinExistence type="predicted"/>
<dbReference type="STRING" id="1346286.SAMN05444362_11359"/>
<dbReference type="InterPro" id="IPR037682">
    <property type="entry name" value="TonB_C"/>
</dbReference>
<dbReference type="GO" id="GO:0098797">
    <property type="term" value="C:plasma membrane protein complex"/>
    <property type="evidence" value="ECO:0007669"/>
    <property type="project" value="TreeGrafter"/>
</dbReference>
<dbReference type="SUPFAM" id="SSF74653">
    <property type="entry name" value="TolA/TonB C-terminal domain"/>
    <property type="match status" value="2"/>
</dbReference>
<sequence length="296" mass="33989">MTNRILLSGGCFLFILLYSCSSERIIIRENRTTVEKSCPQFQGGEKGYKEFFEKNVHYPASLSEKKLFESVYINCYVDKNGSIIRAVTSSIFDNVFDKEVKRALDSLPEFVPGPANNSKNVVYILPVNFSIPEADNQEKRPFILHEIRSQFPGGNEEFQKYLLHKLKYRLADKMRNKKGKIAIHFFVDKIGEIKEAKVVDSFSSAYSKQVLEILNGMPRWIPGCGNCKGMEVIYRLTISYNIDWKLIYPVTRIESYLESFSFSGINKDALPEGFLDDVFDKWEKVTLDPVNIIGKP</sequence>
<feature type="domain" description="TonB C-terminal" evidence="1">
    <location>
        <begin position="55"/>
        <end position="131"/>
    </location>
</feature>
<dbReference type="GO" id="GO:0055085">
    <property type="term" value="P:transmembrane transport"/>
    <property type="evidence" value="ECO:0007669"/>
    <property type="project" value="InterPro"/>
</dbReference>
<dbReference type="OrthoDB" id="9814002at2"/>
<accession>A0A1M5G5D3</accession>
<dbReference type="PANTHER" id="PTHR33446:SF2">
    <property type="entry name" value="PROTEIN TONB"/>
    <property type="match status" value="1"/>
</dbReference>
<keyword evidence="3" id="KW-1185">Reference proteome</keyword>
<reference evidence="3" key="1">
    <citation type="submission" date="2016-11" db="EMBL/GenBank/DDBJ databases">
        <authorList>
            <person name="Varghese N."/>
            <person name="Submissions S."/>
        </authorList>
    </citation>
    <scope>NUCLEOTIDE SEQUENCE [LARGE SCALE GENOMIC DNA]</scope>
    <source>
        <strain evidence="3">DSM 27370</strain>
    </source>
</reference>
<dbReference type="AlphaFoldDB" id="A0A1M5G5D3"/>
<evidence type="ECO:0000259" key="1">
    <source>
        <dbReference type="Pfam" id="PF03544"/>
    </source>
</evidence>
<dbReference type="GO" id="GO:0031992">
    <property type="term" value="F:energy transducer activity"/>
    <property type="evidence" value="ECO:0007669"/>
    <property type="project" value="TreeGrafter"/>
</dbReference>
<dbReference type="PANTHER" id="PTHR33446">
    <property type="entry name" value="PROTEIN TONB-RELATED"/>
    <property type="match status" value="1"/>
</dbReference>
<evidence type="ECO:0000313" key="3">
    <source>
        <dbReference type="Proteomes" id="UP000184480"/>
    </source>
</evidence>
<dbReference type="PROSITE" id="PS51257">
    <property type="entry name" value="PROKAR_LIPOPROTEIN"/>
    <property type="match status" value="1"/>
</dbReference>
<protein>
    <submittedName>
        <fullName evidence="2">TonB protein C-terminal</fullName>
    </submittedName>
</protein>
<dbReference type="EMBL" id="FQUC01000013">
    <property type="protein sequence ID" value="SHF98919.1"/>
    <property type="molecule type" value="Genomic_DNA"/>
</dbReference>
<organism evidence="2 3">
    <name type="scientific">Dysgonomonas macrotermitis</name>
    <dbReference type="NCBI Taxonomy" id="1346286"/>
    <lineage>
        <taxon>Bacteria</taxon>
        <taxon>Pseudomonadati</taxon>
        <taxon>Bacteroidota</taxon>
        <taxon>Bacteroidia</taxon>
        <taxon>Bacteroidales</taxon>
        <taxon>Dysgonomonadaceae</taxon>
        <taxon>Dysgonomonas</taxon>
    </lineage>
</organism>
<name>A0A1M5G5D3_9BACT</name>
<dbReference type="Proteomes" id="UP000184480">
    <property type="component" value="Unassembled WGS sequence"/>
</dbReference>